<reference evidence="2" key="1">
    <citation type="submission" date="2020-08" db="EMBL/GenBank/DDBJ databases">
        <title>Multicomponent nature underlies the extraordinary mechanical properties of spider dragline silk.</title>
        <authorList>
            <person name="Kono N."/>
            <person name="Nakamura H."/>
            <person name="Mori M."/>
            <person name="Yoshida Y."/>
            <person name="Ohtoshi R."/>
            <person name="Malay A.D."/>
            <person name="Moran D.A.P."/>
            <person name="Tomita M."/>
            <person name="Numata K."/>
            <person name="Arakawa K."/>
        </authorList>
    </citation>
    <scope>NUCLEOTIDE SEQUENCE</scope>
</reference>
<protein>
    <submittedName>
        <fullName evidence="2">Uncharacterized protein</fullName>
    </submittedName>
</protein>
<dbReference type="AlphaFoldDB" id="A0A8X6XSX4"/>
<name>A0A8X6XSX4_9ARAC</name>
<dbReference type="Proteomes" id="UP000886998">
    <property type="component" value="Unassembled WGS sequence"/>
</dbReference>
<evidence type="ECO:0000313" key="2">
    <source>
        <dbReference type="EMBL" id="GFY59315.1"/>
    </source>
</evidence>
<dbReference type="EMBL" id="BMAV01012561">
    <property type="protein sequence ID" value="GFY59315.1"/>
    <property type="molecule type" value="Genomic_DNA"/>
</dbReference>
<dbReference type="InterPro" id="IPR005312">
    <property type="entry name" value="DUF1759"/>
</dbReference>
<gene>
    <name evidence="2" type="primary">NCL1_23659</name>
    <name evidence="2" type="ORF">TNIN_315161</name>
</gene>
<evidence type="ECO:0000256" key="1">
    <source>
        <dbReference type="SAM" id="Coils"/>
    </source>
</evidence>
<dbReference type="PANTHER" id="PTHR47331">
    <property type="entry name" value="PHD-TYPE DOMAIN-CONTAINING PROTEIN"/>
    <property type="match status" value="1"/>
</dbReference>
<keyword evidence="3" id="KW-1185">Reference proteome</keyword>
<proteinExistence type="predicted"/>
<organism evidence="2 3">
    <name type="scientific">Trichonephila inaurata madagascariensis</name>
    <dbReference type="NCBI Taxonomy" id="2747483"/>
    <lineage>
        <taxon>Eukaryota</taxon>
        <taxon>Metazoa</taxon>
        <taxon>Ecdysozoa</taxon>
        <taxon>Arthropoda</taxon>
        <taxon>Chelicerata</taxon>
        <taxon>Arachnida</taxon>
        <taxon>Araneae</taxon>
        <taxon>Araneomorphae</taxon>
        <taxon>Entelegynae</taxon>
        <taxon>Araneoidea</taxon>
        <taxon>Nephilidae</taxon>
        <taxon>Trichonephila</taxon>
        <taxon>Trichonephila inaurata</taxon>
    </lineage>
</organism>
<accession>A0A8X6XSX4</accession>
<sequence length="381" mass="44434">MDAILKLKKILKGKLTRLVSKIEDFQNQENSVSIIEVYEIDVNTIDIEINNLNDNFLSTCADENFNDYEVEMHGLFSKLDTLKINLKEEMKKLVKNDSNTNACQNINTNVNNLKLPRIELPAFTSNYIDWISFHDLFLSSVGNNNTYSDSQKLQHFKHCTGRAREAATLLQSIQITNDNYKKVWNALMERYENEAEIINAALNKLVSQPVLKQESASGLQKLIDTLPTLKQPVEYWDTLIIFLLRGGELSETKPFTNEEIAFENHFKRTHTRDSTGRFAFNFPFRYSSDKLGLSRDIAVHLLQQIERRFSKNKSLYDQYHKFINDYLKLDHMELIPENEIDVPQLVPVFISRITQYPIKMEINFALYLTICRVLKWGFSQR</sequence>
<comment type="caution">
    <text evidence="2">The sequence shown here is derived from an EMBL/GenBank/DDBJ whole genome shotgun (WGS) entry which is preliminary data.</text>
</comment>
<feature type="coiled-coil region" evidence="1">
    <location>
        <begin position="8"/>
        <end position="55"/>
    </location>
</feature>
<evidence type="ECO:0000313" key="3">
    <source>
        <dbReference type="Proteomes" id="UP000886998"/>
    </source>
</evidence>
<dbReference type="Pfam" id="PF03564">
    <property type="entry name" value="DUF1759"/>
    <property type="match status" value="1"/>
</dbReference>
<dbReference type="OrthoDB" id="6429740at2759"/>
<keyword evidence="1" id="KW-0175">Coiled coil</keyword>